<evidence type="ECO:0000313" key="4">
    <source>
        <dbReference type="Proteomes" id="UP000281192"/>
    </source>
</evidence>
<accession>A0A2N5CX52</accession>
<dbReference type="AlphaFoldDB" id="A0A2N5CX52"/>
<reference evidence="1 4" key="2">
    <citation type="submission" date="2018-01" db="EMBL/GenBank/DDBJ databases">
        <title>Complete genome sequence of Caulobacter flavus RHGG3.</title>
        <authorList>
            <person name="Yang E."/>
        </authorList>
    </citation>
    <scope>NUCLEOTIDE SEQUENCE [LARGE SCALE GENOMIC DNA]</scope>
    <source>
        <strain evidence="1 4">RHGG3</strain>
    </source>
</reference>
<dbReference type="RefSeq" id="WP_101712197.1">
    <property type="nucleotide sequence ID" value="NZ_CP026100.1"/>
</dbReference>
<evidence type="ECO:0000313" key="3">
    <source>
        <dbReference type="Proteomes" id="UP000234483"/>
    </source>
</evidence>
<dbReference type="Proteomes" id="UP000281192">
    <property type="component" value="Chromosome"/>
</dbReference>
<name>A0A2N5CX52_9CAUL</name>
<dbReference type="OrthoDB" id="34459at2"/>
<organism evidence="2 3">
    <name type="scientific">Caulobacter flavus</name>
    <dbReference type="NCBI Taxonomy" id="1679497"/>
    <lineage>
        <taxon>Bacteria</taxon>
        <taxon>Pseudomonadati</taxon>
        <taxon>Pseudomonadota</taxon>
        <taxon>Alphaproteobacteria</taxon>
        <taxon>Caulobacterales</taxon>
        <taxon>Caulobacteraceae</taxon>
        <taxon>Caulobacter</taxon>
    </lineage>
</organism>
<sequence>MRSPALTTPDGRYIVVRGRLWRAANPHLSPVARQALVNALMAARRAVRAALAAEDPMALASARAQVDAAKVGLGERGPVWRDDGAQDFNRRLVRNTPYAAWHADQGSG</sequence>
<protein>
    <recommendedName>
        <fullName evidence="5">Integrase</fullName>
    </recommendedName>
</protein>
<proteinExistence type="predicted"/>
<dbReference type="EMBL" id="PJRQ01000011">
    <property type="protein sequence ID" value="PLR18388.1"/>
    <property type="molecule type" value="Genomic_DNA"/>
</dbReference>
<dbReference type="EMBL" id="CP026100">
    <property type="protein sequence ID" value="AYV47547.1"/>
    <property type="molecule type" value="Genomic_DNA"/>
</dbReference>
<dbReference type="Proteomes" id="UP000234483">
    <property type="component" value="Unassembled WGS sequence"/>
</dbReference>
<evidence type="ECO:0008006" key="5">
    <source>
        <dbReference type="Google" id="ProtNLM"/>
    </source>
</evidence>
<evidence type="ECO:0000313" key="2">
    <source>
        <dbReference type="EMBL" id="PLR18388.1"/>
    </source>
</evidence>
<dbReference type="KEGG" id="cfh:C1707_15490"/>
<gene>
    <name evidence="1" type="ORF">C1707_15490</name>
    <name evidence="2" type="ORF">CFHF_06490</name>
</gene>
<evidence type="ECO:0000313" key="1">
    <source>
        <dbReference type="EMBL" id="AYV47547.1"/>
    </source>
</evidence>
<keyword evidence="4" id="KW-1185">Reference proteome</keyword>
<reference evidence="2 3" key="1">
    <citation type="submission" date="2017-12" db="EMBL/GenBank/DDBJ databases">
        <title>The genome sequence of Caulobacter flavus CGMCC1 15093.</title>
        <authorList>
            <person name="Gao J."/>
            <person name="Mao X."/>
            <person name="Sun J."/>
        </authorList>
    </citation>
    <scope>NUCLEOTIDE SEQUENCE [LARGE SCALE GENOMIC DNA]</scope>
    <source>
        <strain evidence="2 3">CGMCC1 15093</strain>
    </source>
</reference>